<dbReference type="AlphaFoldDB" id="A0AAV4X527"/>
<reference evidence="2 3" key="1">
    <citation type="submission" date="2021-06" db="EMBL/GenBank/DDBJ databases">
        <title>Caerostris darwini draft genome.</title>
        <authorList>
            <person name="Kono N."/>
            <person name="Arakawa K."/>
        </authorList>
    </citation>
    <scope>NUCLEOTIDE SEQUENCE [LARGE SCALE GENOMIC DNA]</scope>
</reference>
<protein>
    <submittedName>
        <fullName evidence="2">Uncharacterized protein</fullName>
    </submittedName>
</protein>
<keyword evidence="3" id="KW-1185">Reference proteome</keyword>
<dbReference type="EMBL" id="BPLQ01015712">
    <property type="protein sequence ID" value="GIY90381.1"/>
    <property type="molecule type" value="Genomic_DNA"/>
</dbReference>
<gene>
    <name evidence="2" type="ORF">CDAR_417421</name>
</gene>
<name>A0AAV4X527_9ARAC</name>
<accession>A0AAV4X527</accession>
<evidence type="ECO:0000313" key="3">
    <source>
        <dbReference type="Proteomes" id="UP001054837"/>
    </source>
</evidence>
<evidence type="ECO:0000256" key="1">
    <source>
        <dbReference type="SAM" id="MobiDB-lite"/>
    </source>
</evidence>
<feature type="region of interest" description="Disordered" evidence="1">
    <location>
        <begin position="128"/>
        <end position="165"/>
    </location>
</feature>
<sequence>MTHLLATHPSQTQNRKTRKGKKEGVLPFKSFLTLEAEKQQLDDTESPARVIREDDSGHYRQPTPPHPTPASGLIEDVREGPRMSAGRSYPSLRNIISFARGHVQSTGSSVNLLFAPLPLPVPRTIRHGSSEAVSVGSRGGTDTNHRFGESPTGPAPPNDSASATG</sequence>
<feature type="region of interest" description="Disordered" evidence="1">
    <location>
        <begin position="1"/>
        <end position="24"/>
    </location>
</feature>
<feature type="region of interest" description="Disordered" evidence="1">
    <location>
        <begin position="36"/>
        <end position="74"/>
    </location>
</feature>
<dbReference type="Proteomes" id="UP001054837">
    <property type="component" value="Unassembled WGS sequence"/>
</dbReference>
<organism evidence="2 3">
    <name type="scientific">Caerostris darwini</name>
    <dbReference type="NCBI Taxonomy" id="1538125"/>
    <lineage>
        <taxon>Eukaryota</taxon>
        <taxon>Metazoa</taxon>
        <taxon>Ecdysozoa</taxon>
        <taxon>Arthropoda</taxon>
        <taxon>Chelicerata</taxon>
        <taxon>Arachnida</taxon>
        <taxon>Araneae</taxon>
        <taxon>Araneomorphae</taxon>
        <taxon>Entelegynae</taxon>
        <taxon>Araneoidea</taxon>
        <taxon>Araneidae</taxon>
        <taxon>Caerostris</taxon>
    </lineage>
</organism>
<evidence type="ECO:0000313" key="2">
    <source>
        <dbReference type="EMBL" id="GIY90381.1"/>
    </source>
</evidence>
<proteinExistence type="predicted"/>
<comment type="caution">
    <text evidence="2">The sequence shown here is derived from an EMBL/GenBank/DDBJ whole genome shotgun (WGS) entry which is preliminary data.</text>
</comment>